<reference evidence="8 9" key="1">
    <citation type="submission" date="2020-09" db="EMBL/GenBank/DDBJ databases">
        <title>Investigation of environmental microbe.</title>
        <authorList>
            <person name="Ou Y."/>
            <person name="Kang Q."/>
        </authorList>
    </citation>
    <scope>NUCLEOTIDE SEQUENCE [LARGE SCALE GENOMIC DNA]</scope>
    <source>
        <strain evidence="8 9">KJZ-9</strain>
    </source>
</reference>
<keyword evidence="2" id="KW-0813">Transport</keyword>
<organism evidence="8 9">
    <name type="scientific">Rothia amarae</name>
    <dbReference type="NCBI Taxonomy" id="169480"/>
    <lineage>
        <taxon>Bacteria</taxon>
        <taxon>Bacillati</taxon>
        <taxon>Actinomycetota</taxon>
        <taxon>Actinomycetes</taxon>
        <taxon>Micrococcales</taxon>
        <taxon>Micrococcaceae</taxon>
        <taxon>Rothia</taxon>
    </lineage>
</organism>
<evidence type="ECO:0000256" key="3">
    <source>
        <dbReference type="ARBA" id="ARBA00022729"/>
    </source>
</evidence>
<proteinExistence type="inferred from homology"/>
<dbReference type="PROSITE" id="PS01039">
    <property type="entry name" value="SBP_BACTERIAL_3"/>
    <property type="match status" value="1"/>
</dbReference>
<evidence type="ECO:0000256" key="5">
    <source>
        <dbReference type="SAM" id="MobiDB-lite"/>
    </source>
</evidence>
<dbReference type="PROSITE" id="PS51257">
    <property type="entry name" value="PROKAR_LIPOPROTEIN"/>
    <property type="match status" value="1"/>
</dbReference>
<evidence type="ECO:0000256" key="4">
    <source>
        <dbReference type="RuleBase" id="RU003744"/>
    </source>
</evidence>
<dbReference type="InterPro" id="IPR018313">
    <property type="entry name" value="SBP_3_CS"/>
</dbReference>
<dbReference type="Pfam" id="PF00497">
    <property type="entry name" value="SBP_bac_3"/>
    <property type="match status" value="1"/>
</dbReference>
<evidence type="ECO:0000313" key="9">
    <source>
        <dbReference type="Proteomes" id="UP000516421"/>
    </source>
</evidence>
<dbReference type="GO" id="GO:0005576">
    <property type="term" value="C:extracellular region"/>
    <property type="evidence" value="ECO:0007669"/>
    <property type="project" value="TreeGrafter"/>
</dbReference>
<comment type="similarity">
    <text evidence="1 4">Belongs to the bacterial solute-binding protein 3 family.</text>
</comment>
<accession>A0A7H2BMR7</accession>
<sequence>MKNLKKKSLAAMALAATATLAFSGCASTDDAGDKIRIGIKYDQPGLGYQDGKDYTGFDTDVARYVANELGYSEDRIEWVEAPSANRENMLSNGQVDMIFATYSISNTRLKTIDFAGPYFVAGQDLLVQKDNTDITGPDSLNGKDLCSVTGSTSAKKIQDKFASNVQLVQQNSYSDCVVALNAGMVDAVTTDDIILAGLGATKANKGELKLVGNTFTTEKYGVGLPKGSDKCKDINSAINKMVETGEWEKALEKNVGDSGFKFNKELNPPKLGDTCAQPTEDKK</sequence>
<dbReference type="SMART" id="SM00062">
    <property type="entry name" value="PBPb"/>
    <property type="match status" value="1"/>
</dbReference>
<dbReference type="Proteomes" id="UP000516421">
    <property type="component" value="Chromosome"/>
</dbReference>
<dbReference type="PANTHER" id="PTHR30085:SF6">
    <property type="entry name" value="ABC TRANSPORTER GLUTAMINE-BINDING PROTEIN GLNH"/>
    <property type="match status" value="1"/>
</dbReference>
<evidence type="ECO:0000259" key="7">
    <source>
        <dbReference type="SMART" id="SM00062"/>
    </source>
</evidence>
<feature type="chain" id="PRO_5039694528" evidence="6">
    <location>
        <begin position="24"/>
        <end position="283"/>
    </location>
</feature>
<protein>
    <submittedName>
        <fullName evidence="8">Glutamate ABC transporter substrate-binding protein</fullName>
    </submittedName>
</protein>
<gene>
    <name evidence="8" type="ORF">IDM48_03790</name>
</gene>
<dbReference type="InterPro" id="IPR001638">
    <property type="entry name" value="Solute-binding_3/MltF_N"/>
</dbReference>
<evidence type="ECO:0000256" key="1">
    <source>
        <dbReference type="ARBA" id="ARBA00010333"/>
    </source>
</evidence>
<dbReference type="Gene3D" id="3.40.190.10">
    <property type="entry name" value="Periplasmic binding protein-like II"/>
    <property type="match status" value="2"/>
</dbReference>
<evidence type="ECO:0000256" key="6">
    <source>
        <dbReference type="SAM" id="SignalP"/>
    </source>
</evidence>
<evidence type="ECO:0000256" key="2">
    <source>
        <dbReference type="ARBA" id="ARBA00022448"/>
    </source>
</evidence>
<evidence type="ECO:0000313" key="8">
    <source>
        <dbReference type="EMBL" id="QNV40963.1"/>
    </source>
</evidence>
<dbReference type="KEGG" id="rama:IDM48_03790"/>
<dbReference type="RefSeq" id="WP_190618630.1">
    <property type="nucleotide sequence ID" value="NZ_CP061538.1"/>
</dbReference>
<keyword evidence="9" id="KW-1185">Reference proteome</keyword>
<keyword evidence="3 6" id="KW-0732">Signal</keyword>
<feature type="signal peptide" evidence="6">
    <location>
        <begin position="1"/>
        <end position="23"/>
    </location>
</feature>
<dbReference type="GO" id="GO:0006865">
    <property type="term" value="P:amino acid transport"/>
    <property type="evidence" value="ECO:0007669"/>
    <property type="project" value="TreeGrafter"/>
</dbReference>
<feature type="region of interest" description="Disordered" evidence="5">
    <location>
        <begin position="261"/>
        <end position="283"/>
    </location>
</feature>
<dbReference type="GO" id="GO:0030288">
    <property type="term" value="C:outer membrane-bounded periplasmic space"/>
    <property type="evidence" value="ECO:0007669"/>
    <property type="project" value="TreeGrafter"/>
</dbReference>
<feature type="domain" description="Solute-binding protein family 3/N-terminal" evidence="7">
    <location>
        <begin position="34"/>
        <end position="258"/>
    </location>
</feature>
<dbReference type="CDD" id="cd13690">
    <property type="entry name" value="PBP2_GluB"/>
    <property type="match status" value="1"/>
</dbReference>
<dbReference type="PANTHER" id="PTHR30085">
    <property type="entry name" value="AMINO ACID ABC TRANSPORTER PERMEASE"/>
    <property type="match status" value="1"/>
</dbReference>
<dbReference type="AlphaFoldDB" id="A0A7H2BMR7"/>
<dbReference type="InterPro" id="IPR051455">
    <property type="entry name" value="Bact_solute-bind_prot3"/>
</dbReference>
<dbReference type="EMBL" id="CP061538">
    <property type="protein sequence ID" value="QNV40963.1"/>
    <property type="molecule type" value="Genomic_DNA"/>
</dbReference>
<dbReference type="SUPFAM" id="SSF53850">
    <property type="entry name" value="Periplasmic binding protein-like II"/>
    <property type="match status" value="1"/>
</dbReference>
<name>A0A7H2BMR7_9MICC</name>